<dbReference type="OMA" id="VKDGPDH"/>
<evidence type="ECO:0000256" key="4">
    <source>
        <dbReference type="SAM" id="MobiDB-lite"/>
    </source>
</evidence>
<dbReference type="PANTHER" id="PTHR46031:SF16">
    <property type="entry name" value="DOUBLE-STRANDED RNA-BINDING PROTEIN 4"/>
    <property type="match status" value="1"/>
</dbReference>
<reference evidence="6 7" key="1">
    <citation type="submission" date="2017-07" db="EMBL/GenBank/DDBJ databases">
        <title>An improved, manually edited Actinidia chinensis var. chinensis (kiwifruit) genome highlights the challenges associated with draft genomes and gene prediction in plants.</title>
        <authorList>
            <person name="Pilkington S."/>
            <person name="Crowhurst R."/>
            <person name="Hilario E."/>
            <person name="Nardozza S."/>
            <person name="Fraser L."/>
            <person name="Peng Y."/>
            <person name="Gunaseelan K."/>
            <person name="Simpson R."/>
            <person name="Tahir J."/>
            <person name="Deroles S."/>
            <person name="Templeton K."/>
            <person name="Luo Z."/>
            <person name="Davy M."/>
            <person name="Cheng C."/>
            <person name="Mcneilage M."/>
            <person name="Scaglione D."/>
            <person name="Liu Y."/>
            <person name="Zhang Q."/>
            <person name="Datson P."/>
            <person name="De Silva N."/>
            <person name="Gardiner S."/>
            <person name="Bassett H."/>
            <person name="Chagne D."/>
            <person name="Mccallum J."/>
            <person name="Dzierzon H."/>
            <person name="Deng C."/>
            <person name="Wang Y.-Y."/>
            <person name="Barron N."/>
            <person name="Manako K."/>
            <person name="Bowen J."/>
            <person name="Foster T."/>
            <person name="Erridge Z."/>
            <person name="Tiffin H."/>
            <person name="Waite C."/>
            <person name="Davies K."/>
            <person name="Grierson E."/>
            <person name="Laing W."/>
            <person name="Kirk R."/>
            <person name="Chen X."/>
            <person name="Wood M."/>
            <person name="Montefiori M."/>
            <person name="Brummell D."/>
            <person name="Schwinn K."/>
            <person name="Catanach A."/>
            <person name="Fullerton C."/>
            <person name="Li D."/>
            <person name="Meiyalaghan S."/>
            <person name="Nieuwenhuizen N."/>
            <person name="Read N."/>
            <person name="Prakash R."/>
            <person name="Hunter D."/>
            <person name="Zhang H."/>
            <person name="Mckenzie M."/>
            <person name="Knabel M."/>
            <person name="Harris A."/>
            <person name="Allan A."/>
            <person name="Chen A."/>
            <person name="Janssen B."/>
            <person name="Plunkett B."/>
            <person name="Dwamena C."/>
            <person name="Voogd C."/>
            <person name="Leif D."/>
            <person name="Lafferty D."/>
            <person name="Souleyre E."/>
            <person name="Varkonyi-Gasic E."/>
            <person name="Gambi F."/>
            <person name="Hanley J."/>
            <person name="Yao J.-L."/>
            <person name="Cheung J."/>
            <person name="David K."/>
            <person name="Warren B."/>
            <person name="Marsh K."/>
            <person name="Snowden K."/>
            <person name="Lin-Wang K."/>
            <person name="Brian L."/>
            <person name="Martinez-Sanchez M."/>
            <person name="Wang M."/>
            <person name="Ileperuma N."/>
            <person name="Macnee N."/>
            <person name="Campin R."/>
            <person name="Mcatee P."/>
            <person name="Drummond R."/>
            <person name="Espley R."/>
            <person name="Ireland H."/>
            <person name="Wu R."/>
            <person name="Atkinson R."/>
            <person name="Karunairetnam S."/>
            <person name="Bulley S."/>
            <person name="Chunkath S."/>
            <person name="Hanley Z."/>
            <person name="Storey R."/>
            <person name="Thrimawithana A."/>
            <person name="Thomson S."/>
            <person name="David C."/>
            <person name="Testolin R."/>
        </authorList>
    </citation>
    <scope>NUCLEOTIDE SEQUENCE [LARGE SCALE GENOMIC DNA]</scope>
    <source>
        <strain evidence="7">cv. Red5</strain>
        <tissue evidence="6">Young leaf</tissue>
    </source>
</reference>
<dbReference type="STRING" id="1590841.A0A2R6Q4P2"/>
<dbReference type="AlphaFoldDB" id="A0A2R6Q4P2"/>
<dbReference type="Proteomes" id="UP000241394">
    <property type="component" value="Chromosome LG20"/>
</dbReference>
<sequence length="498" mass="54758">MYKSKLQELCQQKSWDLPEYSTARAGLDHTPRFTATVTINGVPFQTPDQSRNAKEAQNKAAKLALDHFSLAPSPNPSPKQPSPISALSNGFPASITNLDIRPFTTGISQPTMIETMSSLVTSQPIMIETMPPLVKEMPFAVKDDKKLIDMRYLYKNRLQSYAQKRNLALPEYLTERDGPPHASRFKSKVTMDGNTYESPQFFPTIKESEHAAAKVALESLSIDEVQEDDSGLYKNLLQELAQKKGFHIPKYATTNSGPPHMPSFVSTVEIGGQSFEGKAAKSKKQAETNAAKIAYSGLQEPKESVSSGRASLGPTILPSGCQLTEALKVSSSILQSVINDDLQESIAPRHKLIIHKEQDEEYIDGNEEKLSSKLTPANAEFSSHRAPTPPPDADIDTKRPRYLPLSRDSVYSSLRDPFPSDPFTLSSSSPKAARSECSNNLSMGLTDEPPVRAGATNIVPREKILVYPRTPNMKLPEGVTVLPFSDDKWVALKVNSSV</sequence>
<keyword evidence="2 3" id="KW-0694">RNA-binding</keyword>
<feature type="domain" description="DRBM" evidence="5">
    <location>
        <begin position="153"/>
        <end position="222"/>
    </location>
</feature>
<feature type="region of interest" description="Disordered" evidence="4">
    <location>
        <begin position="421"/>
        <end position="448"/>
    </location>
</feature>
<dbReference type="SUPFAM" id="SSF54768">
    <property type="entry name" value="dsRNA-binding domain-like"/>
    <property type="match status" value="3"/>
</dbReference>
<evidence type="ECO:0000313" key="7">
    <source>
        <dbReference type="Proteomes" id="UP000241394"/>
    </source>
</evidence>
<keyword evidence="1" id="KW-0677">Repeat</keyword>
<name>A0A2R6Q4P2_ACTCC</name>
<dbReference type="GO" id="GO:0003725">
    <property type="term" value="F:double-stranded RNA binding"/>
    <property type="evidence" value="ECO:0007669"/>
    <property type="project" value="InterPro"/>
</dbReference>
<dbReference type="InterPro" id="IPR014720">
    <property type="entry name" value="dsRBD_dom"/>
</dbReference>
<proteinExistence type="predicted"/>
<protein>
    <submittedName>
        <fullName evidence="6">Double-stranded RNA-binding protein</fullName>
    </submittedName>
</protein>
<dbReference type="CDD" id="cd19907">
    <property type="entry name" value="DSRM_AtDRB-like_rpt1"/>
    <property type="match status" value="1"/>
</dbReference>
<dbReference type="Pfam" id="PF00035">
    <property type="entry name" value="dsrm"/>
    <property type="match status" value="3"/>
</dbReference>
<feature type="domain" description="DRBM" evidence="5">
    <location>
        <begin position="1"/>
        <end position="70"/>
    </location>
</feature>
<feature type="domain" description="DRBM" evidence="5">
    <location>
        <begin position="232"/>
        <end position="300"/>
    </location>
</feature>
<dbReference type="Gene3D" id="3.30.160.20">
    <property type="match status" value="3"/>
</dbReference>
<reference evidence="7" key="2">
    <citation type="journal article" date="2018" name="BMC Genomics">
        <title>A manually annotated Actinidia chinensis var. chinensis (kiwifruit) genome highlights the challenges associated with draft genomes and gene prediction in plants.</title>
        <authorList>
            <person name="Pilkington S.M."/>
            <person name="Crowhurst R."/>
            <person name="Hilario E."/>
            <person name="Nardozza S."/>
            <person name="Fraser L."/>
            <person name="Peng Y."/>
            <person name="Gunaseelan K."/>
            <person name="Simpson R."/>
            <person name="Tahir J."/>
            <person name="Deroles S.C."/>
            <person name="Templeton K."/>
            <person name="Luo Z."/>
            <person name="Davy M."/>
            <person name="Cheng C."/>
            <person name="McNeilage M."/>
            <person name="Scaglione D."/>
            <person name="Liu Y."/>
            <person name="Zhang Q."/>
            <person name="Datson P."/>
            <person name="De Silva N."/>
            <person name="Gardiner S.E."/>
            <person name="Bassett H."/>
            <person name="Chagne D."/>
            <person name="McCallum J."/>
            <person name="Dzierzon H."/>
            <person name="Deng C."/>
            <person name="Wang Y.Y."/>
            <person name="Barron L."/>
            <person name="Manako K."/>
            <person name="Bowen J."/>
            <person name="Foster T.M."/>
            <person name="Erridge Z.A."/>
            <person name="Tiffin H."/>
            <person name="Waite C.N."/>
            <person name="Davies K.M."/>
            <person name="Grierson E.P."/>
            <person name="Laing W.A."/>
            <person name="Kirk R."/>
            <person name="Chen X."/>
            <person name="Wood M."/>
            <person name="Montefiori M."/>
            <person name="Brummell D.A."/>
            <person name="Schwinn K.E."/>
            <person name="Catanach A."/>
            <person name="Fullerton C."/>
            <person name="Li D."/>
            <person name="Meiyalaghan S."/>
            <person name="Nieuwenhuizen N."/>
            <person name="Read N."/>
            <person name="Prakash R."/>
            <person name="Hunter D."/>
            <person name="Zhang H."/>
            <person name="McKenzie M."/>
            <person name="Knabel M."/>
            <person name="Harris A."/>
            <person name="Allan A.C."/>
            <person name="Gleave A."/>
            <person name="Chen A."/>
            <person name="Janssen B.J."/>
            <person name="Plunkett B."/>
            <person name="Ampomah-Dwamena C."/>
            <person name="Voogd C."/>
            <person name="Leif D."/>
            <person name="Lafferty D."/>
            <person name="Souleyre E.J.F."/>
            <person name="Varkonyi-Gasic E."/>
            <person name="Gambi F."/>
            <person name="Hanley J."/>
            <person name="Yao J.L."/>
            <person name="Cheung J."/>
            <person name="David K.M."/>
            <person name="Warren B."/>
            <person name="Marsh K."/>
            <person name="Snowden K.C."/>
            <person name="Lin-Wang K."/>
            <person name="Brian L."/>
            <person name="Martinez-Sanchez M."/>
            <person name="Wang M."/>
            <person name="Ileperuma N."/>
            <person name="Macnee N."/>
            <person name="Campin R."/>
            <person name="McAtee P."/>
            <person name="Drummond R.S.M."/>
            <person name="Espley R.V."/>
            <person name="Ireland H.S."/>
            <person name="Wu R."/>
            <person name="Atkinson R.G."/>
            <person name="Karunairetnam S."/>
            <person name="Bulley S."/>
            <person name="Chunkath S."/>
            <person name="Hanley Z."/>
            <person name="Storey R."/>
            <person name="Thrimawithana A.H."/>
            <person name="Thomson S."/>
            <person name="David C."/>
            <person name="Testolin R."/>
            <person name="Huang H."/>
            <person name="Hellens R.P."/>
            <person name="Schaffer R.J."/>
        </authorList>
    </citation>
    <scope>NUCLEOTIDE SEQUENCE [LARGE SCALE GENOMIC DNA]</scope>
    <source>
        <strain evidence="7">cv. Red5</strain>
    </source>
</reference>
<evidence type="ECO:0000256" key="1">
    <source>
        <dbReference type="ARBA" id="ARBA00022737"/>
    </source>
</evidence>
<organism evidence="6 7">
    <name type="scientific">Actinidia chinensis var. chinensis</name>
    <name type="common">Chinese soft-hair kiwi</name>
    <dbReference type="NCBI Taxonomy" id="1590841"/>
    <lineage>
        <taxon>Eukaryota</taxon>
        <taxon>Viridiplantae</taxon>
        <taxon>Streptophyta</taxon>
        <taxon>Embryophyta</taxon>
        <taxon>Tracheophyta</taxon>
        <taxon>Spermatophyta</taxon>
        <taxon>Magnoliopsida</taxon>
        <taxon>eudicotyledons</taxon>
        <taxon>Gunneridae</taxon>
        <taxon>Pentapetalae</taxon>
        <taxon>asterids</taxon>
        <taxon>Ericales</taxon>
        <taxon>Actinidiaceae</taxon>
        <taxon>Actinidia</taxon>
    </lineage>
</organism>
<dbReference type="OrthoDB" id="5988181at2759"/>
<feature type="compositionally biased region" description="Polar residues" evidence="4">
    <location>
        <begin position="423"/>
        <end position="443"/>
    </location>
</feature>
<keyword evidence="7" id="KW-1185">Reference proteome</keyword>
<dbReference type="EMBL" id="NKQK01000020">
    <property type="protein sequence ID" value="PSS01671.1"/>
    <property type="molecule type" value="Genomic_DNA"/>
</dbReference>
<accession>A0A2R6Q4P2</accession>
<feature type="region of interest" description="Disordered" evidence="4">
    <location>
        <begin position="367"/>
        <end position="400"/>
    </location>
</feature>
<evidence type="ECO:0000256" key="2">
    <source>
        <dbReference type="ARBA" id="ARBA00022884"/>
    </source>
</evidence>
<evidence type="ECO:0000256" key="3">
    <source>
        <dbReference type="PROSITE-ProRule" id="PRU00266"/>
    </source>
</evidence>
<dbReference type="InterPro" id="IPR044450">
    <property type="entry name" value="AtDRB-like_DSRM_1"/>
</dbReference>
<dbReference type="InParanoid" id="A0A2R6Q4P2"/>
<dbReference type="PANTHER" id="PTHR46031">
    <property type="match status" value="1"/>
</dbReference>
<dbReference type="Gramene" id="PSS01671">
    <property type="protein sequence ID" value="PSS01671"/>
    <property type="gene ID" value="CEY00_Acc23027"/>
</dbReference>
<evidence type="ECO:0000313" key="6">
    <source>
        <dbReference type="EMBL" id="PSS01671.1"/>
    </source>
</evidence>
<comment type="caution">
    <text evidence="6">The sequence shown here is derived from an EMBL/GenBank/DDBJ whole genome shotgun (WGS) entry which is preliminary data.</text>
</comment>
<dbReference type="SMART" id="SM00358">
    <property type="entry name" value="DSRM"/>
    <property type="match status" value="3"/>
</dbReference>
<dbReference type="PROSITE" id="PS50137">
    <property type="entry name" value="DS_RBD"/>
    <property type="match status" value="3"/>
</dbReference>
<feature type="region of interest" description="Disordered" evidence="4">
    <location>
        <begin position="68"/>
        <end position="87"/>
    </location>
</feature>
<gene>
    <name evidence="6" type="ORF">CEY00_Acc23027</name>
</gene>
<evidence type="ECO:0000259" key="5">
    <source>
        <dbReference type="PROSITE" id="PS50137"/>
    </source>
</evidence>